<dbReference type="GO" id="GO:0016887">
    <property type="term" value="F:ATP hydrolysis activity"/>
    <property type="evidence" value="ECO:0007669"/>
    <property type="project" value="InterPro"/>
</dbReference>
<dbReference type="Gene3D" id="3.40.50.300">
    <property type="entry name" value="P-loop containing nucleotide triphosphate hydrolases"/>
    <property type="match status" value="1"/>
</dbReference>
<dbReference type="InterPro" id="IPR013611">
    <property type="entry name" value="Transp-assoc_OB_typ2"/>
</dbReference>
<dbReference type="InterPro" id="IPR017871">
    <property type="entry name" value="ABC_transporter-like_CS"/>
</dbReference>
<dbReference type="OrthoDB" id="18368at2157"/>
<dbReference type="GO" id="GO:0043190">
    <property type="term" value="C:ATP-binding cassette (ABC) transporter complex"/>
    <property type="evidence" value="ECO:0007669"/>
    <property type="project" value="InterPro"/>
</dbReference>
<comment type="caution">
    <text evidence="13">The sequence shown here is derived from an EMBL/GenBank/DDBJ whole genome shotgun (WGS) entry which is preliminary data.</text>
</comment>
<dbReference type="InterPro" id="IPR003593">
    <property type="entry name" value="AAA+_ATPase"/>
</dbReference>
<accession>A0A3N6MH94</accession>
<dbReference type="SUPFAM" id="SSF50331">
    <property type="entry name" value="MOP-like"/>
    <property type="match status" value="1"/>
</dbReference>
<keyword evidence="2" id="KW-0813">Transport</keyword>
<comment type="subcellular location">
    <subcellularLocation>
        <location evidence="1">Cell membrane</location>
        <topology evidence="1">Peripheral membrane protein</topology>
    </subcellularLocation>
</comment>
<dbReference type="InterPro" id="IPR003439">
    <property type="entry name" value="ABC_transporter-like_ATP-bd"/>
</dbReference>
<dbReference type="EMBL" id="REFZ01000002">
    <property type="protein sequence ID" value="RQH02468.1"/>
    <property type="molecule type" value="Genomic_DNA"/>
</dbReference>
<dbReference type="InterPro" id="IPR050093">
    <property type="entry name" value="ABC_SmlMolc_Importer"/>
</dbReference>
<comment type="subunit">
    <text evidence="7">The complex is composed of two ATP-binding proteins (WtpC), two transmembrane proteins (WtpB) and a solute-binding protein (WtpA).</text>
</comment>
<evidence type="ECO:0000256" key="11">
    <source>
        <dbReference type="SAM" id="MobiDB-lite"/>
    </source>
</evidence>
<evidence type="ECO:0000259" key="12">
    <source>
        <dbReference type="PROSITE" id="PS50893"/>
    </source>
</evidence>
<comment type="similarity">
    <text evidence="6">Belongs to the ABC transporter superfamily. Sulfate/tungstate importer (TC 3.A.1.6) family.</text>
</comment>
<dbReference type="GO" id="GO:1901238">
    <property type="term" value="F:ABC-type tungstate transporter activity"/>
    <property type="evidence" value="ECO:0007669"/>
    <property type="project" value="UniProtKB-EC"/>
</dbReference>
<dbReference type="Pfam" id="PF08402">
    <property type="entry name" value="TOBE_2"/>
    <property type="match status" value="1"/>
</dbReference>
<dbReference type="EC" id="7.3.2.6" evidence="8"/>
<keyword evidence="3" id="KW-0500">Molybdenum</keyword>
<dbReference type="Pfam" id="PF00005">
    <property type="entry name" value="ABC_tran"/>
    <property type="match status" value="1"/>
</dbReference>
<evidence type="ECO:0000256" key="3">
    <source>
        <dbReference type="ARBA" id="ARBA00022505"/>
    </source>
</evidence>
<dbReference type="Gene3D" id="2.40.50.100">
    <property type="match status" value="1"/>
</dbReference>
<dbReference type="SMART" id="SM00382">
    <property type="entry name" value="AAA"/>
    <property type="match status" value="1"/>
</dbReference>
<evidence type="ECO:0000256" key="5">
    <source>
        <dbReference type="ARBA" id="ARBA00022840"/>
    </source>
</evidence>
<evidence type="ECO:0000256" key="10">
    <source>
        <dbReference type="ARBA" id="ARBA00047936"/>
    </source>
</evidence>
<name>A0A3N6MH94_NATCH</name>
<evidence type="ECO:0000256" key="4">
    <source>
        <dbReference type="ARBA" id="ARBA00022741"/>
    </source>
</evidence>
<evidence type="ECO:0000256" key="2">
    <source>
        <dbReference type="ARBA" id="ARBA00022448"/>
    </source>
</evidence>
<evidence type="ECO:0000256" key="6">
    <source>
        <dbReference type="ARBA" id="ARBA00038307"/>
    </source>
</evidence>
<dbReference type="InterPro" id="IPR027417">
    <property type="entry name" value="P-loop_NTPase"/>
</dbReference>
<dbReference type="SUPFAM" id="SSF52540">
    <property type="entry name" value="P-loop containing nucleoside triphosphate hydrolases"/>
    <property type="match status" value="1"/>
</dbReference>
<gene>
    <name evidence="13" type="ORF">EA472_03970</name>
</gene>
<dbReference type="PANTHER" id="PTHR42781:SF4">
    <property type="entry name" value="SPERMIDINE_PUTRESCINE IMPORT ATP-BINDING PROTEIN POTA"/>
    <property type="match status" value="1"/>
</dbReference>
<evidence type="ECO:0000256" key="1">
    <source>
        <dbReference type="ARBA" id="ARBA00004202"/>
    </source>
</evidence>
<feature type="region of interest" description="Disordered" evidence="11">
    <location>
        <begin position="1"/>
        <end position="21"/>
    </location>
</feature>
<evidence type="ECO:0000313" key="14">
    <source>
        <dbReference type="Proteomes" id="UP000281431"/>
    </source>
</evidence>
<dbReference type="AlphaFoldDB" id="A0A3N6MH94"/>
<evidence type="ECO:0000256" key="7">
    <source>
        <dbReference type="ARBA" id="ARBA00038781"/>
    </source>
</evidence>
<evidence type="ECO:0000256" key="8">
    <source>
        <dbReference type="ARBA" id="ARBA00039025"/>
    </source>
</evidence>
<comment type="catalytic activity">
    <reaction evidence="10">
        <text>tungstate(in) + ATP + H2O = tungstate(out) + ADP + phosphate + H(+)</text>
        <dbReference type="Rhea" id="RHEA:35027"/>
        <dbReference type="ChEBI" id="CHEBI:15377"/>
        <dbReference type="ChEBI" id="CHEBI:15378"/>
        <dbReference type="ChEBI" id="CHEBI:30616"/>
        <dbReference type="ChEBI" id="CHEBI:43474"/>
        <dbReference type="ChEBI" id="CHEBI:46502"/>
        <dbReference type="ChEBI" id="CHEBI:456216"/>
        <dbReference type="EC" id="7.3.2.6"/>
    </reaction>
</comment>
<evidence type="ECO:0000313" key="13">
    <source>
        <dbReference type="EMBL" id="RQH02468.1"/>
    </source>
</evidence>
<dbReference type="FunFam" id="3.40.50.300:FF:000133">
    <property type="entry name" value="Spermidine/putrescine import ATP-binding protein PotA"/>
    <property type="match status" value="1"/>
</dbReference>
<organism evidence="13 14">
    <name type="scientific">Natrarchaeobius chitinivorans</name>
    <dbReference type="NCBI Taxonomy" id="1679083"/>
    <lineage>
        <taxon>Archaea</taxon>
        <taxon>Methanobacteriati</taxon>
        <taxon>Methanobacteriota</taxon>
        <taxon>Stenosarchaea group</taxon>
        <taxon>Halobacteria</taxon>
        <taxon>Halobacteriales</taxon>
        <taxon>Natrialbaceae</taxon>
        <taxon>Natrarchaeobius</taxon>
    </lineage>
</organism>
<dbReference type="InterPro" id="IPR008995">
    <property type="entry name" value="Mo/tungstate-bd_C_term_dom"/>
</dbReference>
<protein>
    <recommendedName>
        <fullName evidence="9">Molybdate/tungstate import ATP-binding protein WtpC</fullName>
        <ecNumber evidence="8">7.3.2.6</ecNumber>
    </recommendedName>
</protein>
<dbReference type="GO" id="GO:0005524">
    <property type="term" value="F:ATP binding"/>
    <property type="evidence" value="ECO:0007669"/>
    <property type="project" value="UniProtKB-KW"/>
</dbReference>
<keyword evidence="5 13" id="KW-0067">ATP-binding</keyword>
<dbReference type="PANTHER" id="PTHR42781">
    <property type="entry name" value="SPERMIDINE/PUTRESCINE IMPORT ATP-BINDING PROTEIN POTA"/>
    <property type="match status" value="1"/>
</dbReference>
<sequence>MELNQDETPRQSTDSGGETDHDYAVRIENVTKEYDDVVAVDDVSLNIRDEEFLTLLGPSGAGKTTLLHMIAGFTTPTSGDIHIDDEVVTNKPPYERNIGMVFQSMALFPHMTVAENIAFPLKMRRMEKVNRDERVQEMLDLIRLPEIADRDVSELSGGQQQRVAIARALSFKPSLLLLDEPLSSLDKKLREEMRHELLRIHRETNVTTVHVTHNQEEALTMADRMAVIQEGRIAQHAPTQELYAHPETAFVADFVGNTNMVYGTVVETDNPSCTVECTDSNLRIDCRTDVVGESVAEKDDVSVGIRFEDVRLGESISADNVFEATVSSVVFKGDMVNTTVQLDGTELEFKISDLNSDGNRVFERGDVVQVGWNGTDSLVYPS</sequence>
<reference evidence="13 14" key="1">
    <citation type="submission" date="2018-10" db="EMBL/GenBank/DDBJ databases">
        <title>Natrarchaeobius chitinivorans gen. nov., sp. nov., and Natrarchaeobius haloalkaliphilus sp. nov., alkaliphilic, chitin-utilizing haloarchaea from hypersaline alkaline lakes.</title>
        <authorList>
            <person name="Sorokin D.Y."/>
            <person name="Elcheninov A.G."/>
            <person name="Kostrikina N.A."/>
            <person name="Bale N.J."/>
            <person name="Sinninghe Damste J.S."/>
            <person name="Khijniak T.V."/>
            <person name="Kublanov I.V."/>
            <person name="Toshchakov S.V."/>
        </authorList>
    </citation>
    <scope>NUCLEOTIDE SEQUENCE [LARGE SCALE GENOMIC DNA]</scope>
    <source>
        <strain evidence="13 14">AArcht7</strain>
    </source>
</reference>
<feature type="domain" description="ABC transporter" evidence="12">
    <location>
        <begin position="25"/>
        <end position="255"/>
    </location>
</feature>
<dbReference type="PROSITE" id="PS00211">
    <property type="entry name" value="ABC_TRANSPORTER_1"/>
    <property type="match status" value="1"/>
</dbReference>
<keyword evidence="14" id="KW-1185">Reference proteome</keyword>
<keyword evidence="4" id="KW-0547">Nucleotide-binding</keyword>
<evidence type="ECO:0000256" key="9">
    <source>
        <dbReference type="ARBA" id="ARBA00041133"/>
    </source>
</evidence>
<proteinExistence type="inferred from homology"/>
<dbReference type="PROSITE" id="PS50893">
    <property type="entry name" value="ABC_TRANSPORTER_2"/>
    <property type="match status" value="1"/>
</dbReference>
<dbReference type="Proteomes" id="UP000281431">
    <property type="component" value="Unassembled WGS sequence"/>
</dbReference>